<dbReference type="InterPro" id="IPR038765">
    <property type="entry name" value="Papain-like_cys_pep_sf"/>
</dbReference>
<dbReference type="InterPro" id="IPR002931">
    <property type="entry name" value="Transglutaminase-like"/>
</dbReference>
<dbReference type="AlphaFoldDB" id="A0A5E4LSP1"/>
<feature type="domain" description="Transglutaminase-like" evidence="1">
    <location>
        <begin position="193"/>
        <end position="267"/>
    </location>
</feature>
<dbReference type="Pfam" id="PF01841">
    <property type="entry name" value="Transglut_core"/>
    <property type="match status" value="1"/>
</dbReference>
<reference evidence="2 3" key="1">
    <citation type="submission" date="2019-08" db="EMBL/GenBank/DDBJ databases">
        <authorList>
            <person name="Vazquez-Campos X."/>
        </authorList>
    </citation>
    <scope>NUCLEOTIDE SEQUENCE [LARGE SCALE GENOMIC DNA]</scope>
    <source>
        <strain evidence="2">LFW-283_2</strain>
    </source>
</reference>
<dbReference type="Proteomes" id="UP000789941">
    <property type="component" value="Unassembled WGS sequence"/>
</dbReference>
<protein>
    <submittedName>
        <fullName evidence="2">Transglutaminase-like superfamily protein</fullName>
    </submittedName>
</protein>
<proteinExistence type="predicted"/>
<evidence type="ECO:0000259" key="1">
    <source>
        <dbReference type="Pfam" id="PF01841"/>
    </source>
</evidence>
<evidence type="ECO:0000313" key="2">
    <source>
        <dbReference type="EMBL" id="VVC04419.1"/>
    </source>
</evidence>
<accession>A0A5E4LSP1</accession>
<gene>
    <name evidence="2" type="ORF">LFW2832_00940</name>
</gene>
<comment type="caution">
    <text evidence="2">The sequence shown here is derived from an EMBL/GenBank/DDBJ whole genome shotgun (WGS) entry which is preliminary data.</text>
</comment>
<evidence type="ECO:0000313" key="3">
    <source>
        <dbReference type="Proteomes" id="UP000789941"/>
    </source>
</evidence>
<organism evidence="2 3">
    <name type="scientific">Candidatus Bilamarchaeum dharawalense</name>
    <dbReference type="NCBI Taxonomy" id="2885759"/>
    <lineage>
        <taxon>Archaea</taxon>
        <taxon>Candidatus Micrarchaeota</taxon>
        <taxon>Candidatus Micrarchaeia</taxon>
        <taxon>Candidatus Anstonellales</taxon>
        <taxon>Candidatus Bilamarchaeaceae</taxon>
        <taxon>Candidatus Bilamarchaeum</taxon>
    </lineage>
</organism>
<dbReference type="EMBL" id="CABMJJ010000009">
    <property type="protein sequence ID" value="VVC04419.1"/>
    <property type="molecule type" value="Genomic_DNA"/>
</dbReference>
<sequence>MRRLVILAIVMILLLSPGCCKFTDGNQTQPVKPNITVNKPPIVELKLNASEGSAPFDPSYTYKCYDPEDDLVSCEIRIDGQTFASGTNQNELFPEDYTYPEFYEAIIGTVGVHSLEIRAIDGERQIATKEVNFTVLKGARLIEPGWYNCNGITNPPCDIFQQYYCDKFNPTDMEVRKAASQAISKHPGAFSINQILDVYDWVHSNVFYQNVPISMWPPYYPNETLKTGSGDCKNQAVLIASMIEAIGGSARVLYIPECRHAFAEVYVGDDADTDALNNAVWAHYPQASDKEIHWHTSKNANDETENWFILDTAGGWFPGDTILDCLNASQTFALRDCEGTEELNAPEIRGTEYGPNIRVNDSQVIQPGWGYHYWLIPTGVPDDYEWCHYRVFVESHSRLIDWYVVDEEGYQGFNQYESFRYYYGEEQVQSGFWEFDWTKPDKFYIAIRNSNEQYSATVRTQVIETCYKGG</sequence>
<dbReference type="SUPFAM" id="SSF54001">
    <property type="entry name" value="Cysteine proteinases"/>
    <property type="match status" value="1"/>
</dbReference>
<name>A0A5E4LSP1_9ARCH</name>
<dbReference type="Gene3D" id="3.10.620.30">
    <property type="match status" value="1"/>
</dbReference>